<dbReference type="GO" id="GO:0007165">
    <property type="term" value="P:signal transduction"/>
    <property type="evidence" value="ECO:0007669"/>
    <property type="project" value="InterPro"/>
</dbReference>
<name>A0A127QIG1_9BURK</name>
<organism evidence="5 6">
    <name type="scientific">Collimonas arenae</name>
    <dbReference type="NCBI Taxonomy" id="279058"/>
    <lineage>
        <taxon>Bacteria</taxon>
        <taxon>Pseudomonadati</taxon>
        <taxon>Pseudomonadota</taxon>
        <taxon>Betaproteobacteria</taxon>
        <taxon>Burkholderiales</taxon>
        <taxon>Oxalobacteraceae</taxon>
        <taxon>Collimonas</taxon>
    </lineage>
</organism>
<dbReference type="GO" id="GO:0006935">
    <property type="term" value="P:chemotaxis"/>
    <property type="evidence" value="ECO:0007669"/>
    <property type="project" value="InterPro"/>
</dbReference>
<dbReference type="InterPro" id="IPR039315">
    <property type="entry name" value="CheW"/>
</dbReference>
<evidence type="ECO:0000259" key="4">
    <source>
        <dbReference type="PROSITE" id="PS50851"/>
    </source>
</evidence>
<dbReference type="Gene3D" id="2.30.30.40">
    <property type="entry name" value="SH3 Domains"/>
    <property type="match status" value="1"/>
</dbReference>
<proteinExistence type="predicted"/>
<evidence type="ECO:0000313" key="5">
    <source>
        <dbReference type="EMBL" id="AMP09786.1"/>
    </source>
</evidence>
<dbReference type="GO" id="GO:0005829">
    <property type="term" value="C:cytosol"/>
    <property type="evidence" value="ECO:0007669"/>
    <property type="project" value="TreeGrafter"/>
</dbReference>
<dbReference type="Proteomes" id="UP000071778">
    <property type="component" value="Chromosome"/>
</dbReference>
<evidence type="ECO:0000256" key="3">
    <source>
        <dbReference type="ARBA" id="ARBA00022490"/>
    </source>
</evidence>
<dbReference type="InterPro" id="IPR036061">
    <property type="entry name" value="CheW-like_dom_sf"/>
</dbReference>
<protein>
    <recommendedName>
        <fullName evidence="2">Chemotaxis protein CheW</fullName>
    </recommendedName>
</protein>
<keyword evidence="6" id="KW-1185">Reference proteome</keyword>
<dbReference type="OrthoDB" id="21516at2"/>
<dbReference type="RefSeq" id="WP_061533225.1">
    <property type="nucleotide sequence ID" value="NZ_CP013233.1"/>
</dbReference>
<evidence type="ECO:0000313" key="6">
    <source>
        <dbReference type="Proteomes" id="UP000071778"/>
    </source>
</evidence>
<evidence type="ECO:0000256" key="2">
    <source>
        <dbReference type="ARBA" id="ARBA00021483"/>
    </source>
</evidence>
<dbReference type="SMART" id="SM00260">
    <property type="entry name" value="CheW"/>
    <property type="match status" value="1"/>
</dbReference>
<keyword evidence="3" id="KW-0963">Cytoplasm</keyword>
<sequence length="228" mass="25057">MTPSSHQQAASKSVQIDDCWNRIGVRGDGSCTQLALHIDCRNCPVHARAAAELLDRLQTDDLSYNGEQQAEDEQQDGASLKSLLLFRIGEEWLALPTVLFEEVTELRPVHGLPHQKNATVLGIANIRGELVTCVSLAAMLGVDNKRTQTTETTTRLLVVQRHGHATAFSADEVYGTLRVATAAHQSVPTTLPRGAGHFTRAVIQWNDHSVGLLDEELLFHTLDRSLHD</sequence>
<feature type="domain" description="CheW-like" evidence="4">
    <location>
        <begin position="80"/>
        <end position="224"/>
    </location>
</feature>
<dbReference type="PATRIC" id="fig|279058.18.peg.1992"/>
<dbReference type="EMBL" id="CP013235">
    <property type="protein sequence ID" value="AMP09786.1"/>
    <property type="molecule type" value="Genomic_DNA"/>
</dbReference>
<dbReference type="Pfam" id="PF01584">
    <property type="entry name" value="CheW"/>
    <property type="match status" value="1"/>
</dbReference>
<gene>
    <name evidence="5" type="ORF">CAter282_2025</name>
</gene>
<reference evidence="5 6" key="1">
    <citation type="submission" date="2015-11" db="EMBL/GenBank/DDBJ databases">
        <title>Exploring the genomic traits of fungus-feeding bacterial genus Collimonas.</title>
        <authorList>
            <person name="Song C."/>
            <person name="Schmidt R."/>
            <person name="de Jager V."/>
            <person name="Krzyzanowska D."/>
            <person name="Jongedijk E."/>
            <person name="Cankar K."/>
            <person name="Beekwilder J."/>
            <person name="van Veen A."/>
            <person name="de Boer W."/>
            <person name="van Veen J.A."/>
            <person name="Garbeva P."/>
        </authorList>
    </citation>
    <scope>NUCLEOTIDE SEQUENCE [LARGE SCALE GENOMIC DNA]</scope>
    <source>
        <strain evidence="5 6">Ter282</strain>
    </source>
</reference>
<comment type="subcellular location">
    <subcellularLocation>
        <location evidence="1">Cytoplasm</location>
    </subcellularLocation>
</comment>
<dbReference type="PANTHER" id="PTHR22617:SF45">
    <property type="entry name" value="CHEMOTAXIS PROTEIN CHEW"/>
    <property type="match status" value="1"/>
</dbReference>
<dbReference type="InterPro" id="IPR002545">
    <property type="entry name" value="CheW-lke_dom"/>
</dbReference>
<dbReference type="PANTHER" id="PTHR22617">
    <property type="entry name" value="CHEMOTAXIS SENSOR HISTIDINE KINASE-RELATED"/>
    <property type="match status" value="1"/>
</dbReference>
<accession>A0A127QIG1</accession>
<dbReference type="PROSITE" id="PS50851">
    <property type="entry name" value="CHEW"/>
    <property type="match status" value="1"/>
</dbReference>
<dbReference type="AlphaFoldDB" id="A0A127QIG1"/>
<evidence type="ECO:0000256" key="1">
    <source>
        <dbReference type="ARBA" id="ARBA00004496"/>
    </source>
</evidence>
<dbReference type="SUPFAM" id="SSF50341">
    <property type="entry name" value="CheW-like"/>
    <property type="match status" value="1"/>
</dbReference>
<dbReference type="Gene3D" id="2.40.50.180">
    <property type="entry name" value="CheA-289, Domain 4"/>
    <property type="match status" value="1"/>
</dbReference>